<evidence type="ECO:0000313" key="1">
    <source>
        <dbReference type="EMBL" id="GAI11029.1"/>
    </source>
</evidence>
<dbReference type="InterPro" id="IPR035903">
    <property type="entry name" value="HesB-like_dom_sf"/>
</dbReference>
<dbReference type="AlphaFoldDB" id="X1MXF5"/>
<dbReference type="EMBL" id="BARV01011692">
    <property type="protein sequence ID" value="GAI11029.1"/>
    <property type="molecule type" value="Genomic_DNA"/>
</dbReference>
<sequence>PNQLNMALDKEKEGDQVVESDGDKVLFVSSELAQVLDGMVIDCQETPEGVQFSISKLAPDT</sequence>
<name>X1MXF5_9ZZZZ</name>
<proteinExistence type="predicted"/>
<protein>
    <submittedName>
        <fullName evidence="1">Uncharacterized protein</fullName>
    </submittedName>
</protein>
<gene>
    <name evidence="1" type="ORF">S06H3_22041</name>
</gene>
<organism evidence="1">
    <name type="scientific">marine sediment metagenome</name>
    <dbReference type="NCBI Taxonomy" id="412755"/>
    <lineage>
        <taxon>unclassified sequences</taxon>
        <taxon>metagenomes</taxon>
        <taxon>ecological metagenomes</taxon>
    </lineage>
</organism>
<dbReference type="SUPFAM" id="SSF89360">
    <property type="entry name" value="HesB-like domain"/>
    <property type="match status" value="1"/>
</dbReference>
<feature type="non-terminal residue" evidence="1">
    <location>
        <position position="1"/>
    </location>
</feature>
<comment type="caution">
    <text evidence="1">The sequence shown here is derived from an EMBL/GenBank/DDBJ whole genome shotgun (WGS) entry which is preliminary data.</text>
</comment>
<accession>X1MXF5</accession>
<dbReference type="Gene3D" id="2.60.300.12">
    <property type="entry name" value="HesB-like domain"/>
    <property type="match status" value="1"/>
</dbReference>
<reference evidence="1" key="1">
    <citation type="journal article" date="2014" name="Front. Microbiol.">
        <title>High frequency of phylogenetically diverse reductive dehalogenase-homologous genes in deep subseafloor sedimentary metagenomes.</title>
        <authorList>
            <person name="Kawai M."/>
            <person name="Futagami T."/>
            <person name="Toyoda A."/>
            <person name="Takaki Y."/>
            <person name="Nishi S."/>
            <person name="Hori S."/>
            <person name="Arai W."/>
            <person name="Tsubouchi T."/>
            <person name="Morono Y."/>
            <person name="Uchiyama I."/>
            <person name="Ito T."/>
            <person name="Fujiyama A."/>
            <person name="Inagaki F."/>
            <person name="Takami H."/>
        </authorList>
    </citation>
    <scope>NUCLEOTIDE SEQUENCE</scope>
    <source>
        <strain evidence="1">Expedition CK06-06</strain>
    </source>
</reference>